<dbReference type="EC" id="2.1.1.177" evidence="5"/>
<dbReference type="HAMAP" id="MF_00658">
    <property type="entry name" value="23SrRNA_methyltr_H"/>
    <property type="match status" value="1"/>
</dbReference>
<comment type="similarity">
    <text evidence="4 5">Belongs to the RNA methyltransferase RlmH family.</text>
</comment>
<dbReference type="PANTHER" id="PTHR33603">
    <property type="entry name" value="METHYLTRANSFERASE"/>
    <property type="match status" value="1"/>
</dbReference>
<keyword evidence="5" id="KW-0698">rRNA processing</keyword>
<keyword evidence="1 5" id="KW-0489">Methyltransferase</keyword>
<comment type="function">
    <text evidence="5">Specifically methylates the pseudouridine at position 1915 (m3Psi1915) in 23S rRNA.</text>
</comment>
<evidence type="ECO:0000256" key="5">
    <source>
        <dbReference type="HAMAP-Rule" id="MF_00658"/>
    </source>
</evidence>
<dbReference type="InterPro" id="IPR003742">
    <property type="entry name" value="RlmH-like"/>
</dbReference>
<evidence type="ECO:0000256" key="2">
    <source>
        <dbReference type="ARBA" id="ARBA00022679"/>
    </source>
</evidence>
<name>A0A6N7F3G0_9GAMM</name>
<dbReference type="GO" id="GO:0070038">
    <property type="term" value="F:rRNA (pseudouridine-N3-)-methyltransferase activity"/>
    <property type="evidence" value="ECO:0007669"/>
    <property type="project" value="UniProtKB-UniRule"/>
</dbReference>
<protein>
    <recommendedName>
        <fullName evidence="5">Ribosomal RNA large subunit methyltransferase H</fullName>
        <ecNumber evidence="5">2.1.1.177</ecNumber>
    </recommendedName>
    <alternativeName>
        <fullName evidence="5">23S rRNA (pseudouridine1915-N3)-methyltransferase</fullName>
    </alternativeName>
    <alternativeName>
        <fullName evidence="5">23S rRNA m3Psi1915 methyltransferase</fullName>
    </alternativeName>
    <alternativeName>
        <fullName evidence="5">rRNA (pseudouridine-N3-)-methyltransferase RlmH</fullName>
    </alternativeName>
</protein>
<accession>A0A6N7F3G0</accession>
<dbReference type="EMBL" id="WHNW01000007">
    <property type="protein sequence ID" value="MPV86406.1"/>
    <property type="molecule type" value="Genomic_DNA"/>
</dbReference>
<sequence>MDNTVKIDIITIGDKLPNWANEAVFDYQKRFHSMADFSLSIKAIAPKKRTKTANISNIVAAESAALIAAIPNHYHAIALDVAGQQMSSEALATQLDNYHSQGDNLAILIGGPDGFDDTVRQRVDGRWSVSRLTLPHPLVRVLIVETLYRSVSILHQHPYHRASTMR</sequence>
<feature type="binding site" evidence="5">
    <location>
        <position position="79"/>
    </location>
    <ligand>
        <name>S-adenosyl-L-methionine</name>
        <dbReference type="ChEBI" id="CHEBI:59789"/>
    </ligand>
</feature>
<reference evidence="6 7" key="1">
    <citation type="submission" date="2019-10" db="EMBL/GenBank/DDBJ databases">
        <title>Cardiobacteriales fam. a chemoheterotrophic member of the order Cardiobacteriales, and proposal of Cardiobacteriales fam. nov.</title>
        <authorList>
            <person name="Wang C."/>
        </authorList>
    </citation>
    <scope>NUCLEOTIDE SEQUENCE [LARGE SCALE GENOMIC DNA]</scope>
    <source>
        <strain evidence="6 7">ML27</strain>
    </source>
</reference>
<evidence type="ECO:0000256" key="4">
    <source>
        <dbReference type="ARBA" id="ARBA00038303"/>
    </source>
</evidence>
<dbReference type="PANTHER" id="PTHR33603:SF1">
    <property type="entry name" value="RIBOSOMAL RNA LARGE SUBUNIT METHYLTRANSFERASE H"/>
    <property type="match status" value="1"/>
</dbReference>
<feature type="binding site" evidence="5">
    <location>
        <begin position="129"/>
        <end position="134"/>
    </location>
    <ligand>
        <name>S-adenosyl-L-methionine</name>
        <dbReference type="ChEBI" id="CHEBI:59789"/>
    </ligand>
</feature>
<dbReference type="PIRSF" id="PIRSF004505">
    <property type="entry name" value="MT_bac"/>
    <property type="match status" value="1"/>
</dbReference>
<feature type="binding site" evidence="5">
    <location>
        <position position="110"/>
    </location>
    <ligand>
        <name>S-adenosyl-L-methionine</name>
        <dbReference type="ChEBI" id="CHEBI:59789"/>
    </ligand>
</feature>
<keyword evidence="3 5" id="KW-0949">S-adenosyl-L-methionine</keyword>
<organism evidence="6 7">
    <name type="scientific">Ostreibacterium oceani</name>
    <dbReference type="NCBI Taxonomy" id="2654998"/>
    <lineage>
        <taxon>Bacteria</taxon>
        <taxon>Pseudomonadati</taxon>
        <taxon>Pseudomonadota</taxon>
        <taxon>Gammaproteobacteria</taxon>
        <taxon>Cardiobacteriales</taxon>
        <taxon>Ostreibacteriaceae</taxon>
        <taxon>Ostreibacterium</taxon>
    </lineage>
</organism>
<comment type="catalytic activity">
    <reaction evidence="5">
        <text>pseudouridine(1915) in 23S rRNA + S-adenosyl-L-methionine = N(3)-methylpseudouridine(1915) in 23S rRNA + S-adenosyl-L-homocysteine + H(+)</text>
        <dbReference type="Rhea" id="RHEA:42752"/>
        <dbReference type="Rhea" id="RHEA-COMP:10221"/>
        <dbReference type="Rhea" id="RHEA-COMP:10222"/>
        <dbReference type="ChEBI" id="CHEBI:15378"/>
        <dbReference type="ChEBI" id="CHEBI:57856"/>
        <dbReference type="ChEBI" id="CHEBI:59789"/>
        <dbReference type="ChEBI" id="CHEBI:65314"/>
        <dbReference type="ChEBI" id="CHEBI:74486"/>
        <dbReference type="EC" id="2.1.1.177"/>
    </reaction>
</comment>
<comment type="caution">
    <text evidence="6">The sequence shown here is derived from an EMBL/GenBank/DDBJ whole genome shotgun (WGS) entry which is preliminary data.</text>
</comment>
<dbReference type="GO" id="GO:0005737">
    <property type="term" value="C:cytoplasm"/>
    <property type="evidence" value="ECO:0007669"/>
    <property type="project" value="UniProtKB-SubCell"/>
</dbReference>
<evidence type="ECO:0000256" key="1">
    <source>
        <dbReference type="ARBA" id="ARBA00022603"/>
    </source>
</evidence>
<keyword evidence="2 5" id="KW-0808">Transferase</keyword>
<comment type="subcellular location">
    <subcellularLocation>
        <location evidence="5">Cytoplasm</location>
    </subcellularLocation>
</comment>
<dbReference type="InterPro" id="IPR029026">
    <property type="entry name" value="tRNA_m1G_MTases_N"/>
</dbReference>
<dbReference type="Gene3D" id="3.40.1280.10">
    <property type="match status" value="1"/>
</dbReference>
<proteinExistence type="inferred from homology"/>
<dbReference type="FunCoup" id="A0A6N7F3G0">
    <property type="interactions" value="344"/>
</dbReference>
<evidence type="ECO:0000313" key="7">
    <source>
        <dbReference type="Proteomes" id="UP000471298"/>
    </source>
</evidence>
<dbReference type="InterPro" id="IPR029028">
    <property type="entry name" value="Alpha/beta_knot_MTases"/>
</dbReference>
<evidence type="ECO:0000256" key="3">
    <source>
        <dbReference type="ARBA" id="ARBA00022691"/>
    </source>
</evidence>
<dbReference type="Pfam" id="PF02590">
    <property type="entry name" value="SPOUT_MTase"/>
    <property type="match status" value="1"/>
</dbReference>
<dbReference type="CDD" id="cd18081">
    <property type="entry name" value="RlmH-like"/>
    <property type="match status" value="1"/>
</dbReference>
<dbReference type="Proteomes" id="UP000471298">
    <property type="component" value="Unassembled WGS sequence"/>
</dbReference>
<evidence type="ECO:0000313" key="6">
    <source>
        <dbReference type="EMBL" id="MPV86406.1"/>
    </source>
</evidence>
<dbReference type="NCBIfam" id="NF000986">
    <property type="entry name" value="PRK00103.1-4"/>
    <property type="match status" value="1"/>
</dbReference>
<keyword evidence="5" id="KW-0963">Cytoplasm</keyword>
<comment type="subunit">
    <text evidence="5">Homodimer.</text>
</comment>
<gene>
    <name evidence="5 6" type="primary">rlmH</name>
    <name evidence="6" type="ORF">GCU85_06640</name>
</gene>
<dbReference type="AlphaFoldDB" id="A0A6N7F3G0"/>
<dbReference type="InParanoid" id="A0A6N7F3G0"/>
<keyword evidence="7" id="KW-1185">Reference proteome</keyword>
<dbReference type="SUPFAM" id="SSF75217">
    <property type="entry name" value="alpha/beta knot"/>
    <property type="match status" value="1"/>
</dbReference>